<accession>A0ABN5PUS2</accession>
<protein>
    <submittedName>
        <fullName evidence="1">Uncharacterized protein</fullName>
    </submittedName>
</protein>
<evidence type="ECO:0000313" key="1">
    <source>
        <dbReference type="EMBL" id="AYF94013.1"/>
    </source>
</evidence>
<reference evidence="2" key="1">
    <citation type="submission" date="2018-09" db="EMBL/GenBank/DDBJ databases">
        <title>Complete genome sequence of Streptococcus sp. KCOM 2890 (=JS71).</title>
        <authorList>
            <person name="Kook J.-K."/>
            <person name="Park S.-N."/>
            <person name="Lim Y.K."/>
        </authorList>
    </citation>
    <scope>NUCLEOTIDE SEQUENCE [LARGE SCALE GENOMIC DNA]</scope>
    <source>
        <strain evidence="2">JS71</strain>
    </source>
</reference>
<proteinExistence type="predicted"/>
<dbReference type="Proteomes" id="UP000277293">
    <property type="component" value="Chromosome"/>
</dbReference>
<organism evidence="1 2">
    <name type="scientific">Streptococcus koreensis</name>
    <dbReference type="NCBI Taxonomy" id="2382163"/>
    <lineage>
        <taxon>Bacteria</taxon>
        <taxon>Bacillati</taxon>
        <taxon>Bacillota</taxon>
        <taxon>Bacilli</taxon>
        <taxon>Lactobacillales</taxon>
        <taxon>Streptococcaceae</taxon>
        <taxon>Streptococcus</taxon>
    </lineage>
</organism>
<sequence>MDLFFMSLKTRERIRPLRVFFSDPVDLFFISLKIRKRIKTLTGLFLRAWKCESELRSSGPLFHELENKRANKTQVGLFFRSGGTSLTFPKL</sequence>
<evidence type="ECO:0000313" key="2">
    <source>
        <dbReference type="Proteomes" id="UP000277293"/>
    </source>
</evidence>
<name>A0ABN5PUS2_9STRE</name>
<gene>
    <name evidence="1" type="ORF">D7D50_05150</name>
</gene>
<dbReference type="EMBL" id="CP032620">
    <property type="protein sequence ID" value="AYF94013.1"/>
    <property type="molecule type" value="Genomic_DNA"/>
</dbReference>
<keyword evidence="2" id="KW-1185">Reference proteome</keyword>